<sequence length="180" mass="20372">MSSPNCGKIHKYKRPKQRTTSITRPDSSTLNNVNNQDGHKTTQPLCSLLAKDSEWVDVLQSPMIETNKSSNNVSDEEEVLQLVECKEDPQMKPLAIMFPGLLKKDPQTLQEMLTRAMSTTEVTKHLVELGQKANFTLMKKATRLIPRDKQWLESLTENSNSNSSIASEYFSERKESSTGR</sequence>
<reference evidence="3" key="1">
    <citation type="submission" date="2025-08" db="UniProtKB">
        <authorList>
            <consortium name="RefSeq"/>
        </authorList>
    </citation>
    <scope>IDENTIFICATION</scope>
    <source>
        <tissue evidence="3">Whole larvae</tissue>
    </source>
</reference>
<evidence type="ECO:0000313" key="2">
    <source>
        <dbReference type="Proteomes" id="UP001652740"/>
    </source>
</evidence>
<evidence type="ECO:0000256" key="1">
    <source>
        <dbReference type="SAM" id="MobiDB-lite"/>
    </source>
</evidence>
<dbReference type="Proteomes" id="UP001652740">
    <property type="component" value="Unplaced"/>
</dbReference>
<protein>
    <submittedName>
        <fullName evidence="3">Uncharacterized protein LOC116412790 isoform X2</fullName>
    </submittedName>
</protein>
<feature type="region of interest" description="Disordered" evidence="1">
    <location>
        <begin position="1"/>
        <end position="41"/>
    </location>
</feature>
<feature type="compositionally biased region" description="Polar residues" evidence="1">
    <location>
        <begin position="18"/>
        <end position="41"/>
    </location>
</feature>
<dbReference type="RefSeq" id="XP_052756849.1">
    <property type="nucleotide sequence ID" value="XM_052900889.1"/>
</dbReference>
<evidence type="ECO:0000313" key="3">
    <source>
        <dbReference type="RefSeq" id="XP_052756849.1"/>
    </source>
</evidence>
<proteinExistence type="predicted"/>
<keyword evidence="2" id="KW-1185">Reference proteome</keyword>
<feature type="compositionally biased region" description="Low complexity" evidence="1">
    <location>
        <begin position="158"/>
        <end position="169"/>
    </location>
</feature>
<dbReference type="GeneID" id="116412790"/>
<feature type="region of interest" description="Disordered" evidence="1">
    <location>
        <begin position="155"/>
        <end position="180"/>
    </location>
</feature>
<name>A0ABM3MZV6_GALME</name>
<organism evidence="2 3">
    <name type="scientific">Galleria mellonella</name>
    <name type="common">Greater wax moth</name>
    <dbReference type="NCBI Taxonomy" id="7137"/>
    <lineage>
        <taxon>Eukaryota</taxon>
        <taxon>Metazoa</taxon>
        <taxon>Ecdysozoa</taxon>
        <taxon>Arthropoda</taxon>
        <taxon>Hexapoda</taxon>
        <taxon>Insecta</taxon>
        <taxon>Pterygota</taxon>
        <taxon>Neoptera</taxon>
        <taxon>Endopterygota</taxon>
        <taxon>Lepidoptera</taxon>
        <taxon>Glossata</taxon>
        <taxon>Ditrysia</taxon>
        <taxon>Pyraloidea</taxon>
        <taxon>Pyralidae</taxon>
        <taxon>Galleriinae</taxon>
        <taxon>Galleria</taxon>
    </lineage>
</organism>
<feature type="compositionally biased region" description="Basic residues" evidence="1">
    <location>
        <begin position="8"/>
        <end position="17"/>
    </location>
</feature>
<feature type="compositionally biased region" description="Basic and acidic residues" evidence="1">
    <location>
        <begin position="170"/>
        <end position="180"/>
    </location>
</feature>
<gene>
    <name evidence="3" type="primary">LOC116412790</name>
</gene>
<accession>A0ABM3MZV6</accession>